<organism evidence="4 5">
    <name type="scientific">Vibrio rotiferianus</name>
    <dbReference type="NCBI Taxonomy" id="190895"/>
    <lineage>
        <taxon>Bacteria</taxon>
        <taxon>Pseudomonadati</taxon>
        <taxon>Pseudomonadota</taxon>
        <taxon>Gammaproteobacteria</taxon>
        <taxon>Vibrionales</taxon>
        <taxon>Vibrionaceae</taxon>
        <taxon>Vibrio</taxon>
    </lineage>
</organism>
<dbReference type="SMART" id="SM00448">
    <property type="entry name" value="REC"/>
    <property type="match status" value="1"/>
</dbReference>
<name>A0A7Y3Z724_9VIBR</name>
<dbReference type="PANTHER" id="PTHR44591:SF3">
    <property type="entry name" value="RESPONSE REGULATORY DOMAIN-CONTAINING PROTEIN"/>
    <property type="match status" value="1"/>
</dbReference>
<keyword evidence="1 2" id="KW-0597">Phosphoprotein</keyword>
<proteinExistence type="predicted"/>
<comment type="caution">
    <text evidence="4">The sequence shown here is derived from an EMBL/GenBank/DDBJ whole genome shotgun (WGS) entry which is preliminary data.</text>
</comment>
<evidence type="ECO:0000259" key="3">
    <source>
        <dbReference type="PROSITE" id="PS50110"/>
    </source>
</evidence>
<dbReference type="InterPro" id="IPR050595">
    <property type="entry name" value="Bact_response_regulator"/>
</dbReference>
<dbReference type="SUPFAM" id="SSF52172">
    <property type="entry name" value="CheY-like"/>
    <property type="match status" value="1"/>
</dbReference>
<dbReference type="AlphaFoldDB" id="A0A7Y3Z724"/>
<reference evidence="4 5" key="1">
    <citation type="submission" date="2019-08" db="EMBL/GenBank/DDBJ databases">
        <title>Draft genome sequencing and comparative genomics of hatchery-associated Vibrios.</title>
        <authorList>
            <person name="Kehlet-Delgado H."/>
            <person name="Mueller R.S."/>
        </authorList>
    </citation>
    <scope>NUCLEOTIDE SEQUENCE [LARGE SCALE GENOMIC DNA]</scope>
    <source>
        <strain evidence="4 5">00-78-3</strain>
    </source>
</reference>
<dbReference type="EMBL" id="VTYN01000004">
    <property type="protein sequence ID" value="NOH47422.1"/>
    <property type="molecule type" value="Genomic_DNA"/>
</dbReference>
<dbReference type="InterPro" id="IPR001789">
    <property type="entry name" value="Sig_transdc_resp-reg_receiver"/>
</dbReference>
<feature type="modified residue" description="4-aspartylphosphate" evidence="2">
    <location>
        <position position="64"/>
    </location>
</feature>
<dbReference type="Pfam" id="PF00072">
    <property type="entry name" value="Response_reg"/>
    <property type="match status" value="1"/>
</dbReference>
<accession>A0A7Y3Z724</accession>
<evidence type="ECO:0000256" key="1">
    <source>
        <dbReference type="ARBA" id="ARBA00022553"/>
    </source>
</evidence>
<gene>
    <name evidence="4" type="ORF">F0262_05040</name>
</gene>
<evidence type="ECO:0000313" key="5">
    <source>
        <dbReference type="Proteomes" id="UP000572072"/>
    </source>
</evidence>
<dbReference type="PANTHER" id="PTHR44591">
    <property type="entry name" value="STRESS RESPONSE REGULATOR PROTEIN 1"/>
    <property type="match status" value="1"/>
</dbReference>
<dbReference type="Proteomes" id="UP000572072">
    <property type="component" value="Unassembled WGS sequence"/>
</dbReference>
<evidence type="ECO:0000313" key="4">
    <source>
        <dbReference type="EMBL" id="NOH47422.1"/>
    </source>
</evidence>
<evidence type="ECO:0000256" key="2">
    <source>
        <dbReference type="PROSITE-ProRule" id="PRU00169"/>
    </source>
</evidence>
<dbReference type="Gene3D" id="3.40.50.2300">
    <property type="match status" value="1"/>
</dbReference>
<protein>
    <submittedName>
        <fullName evidence="4">Response regulator</fullName>
    </submittedName>
</protein>
<dbReference type="GO" id="GO:0000160">
    <property type="term" value="P:phosphorelay signal transduction system"/>
    <property type="evidence" value="ECO:0007669"/>
    <property type="project" value="InterPro"/>
</dbReference>
<dbReference type="PROSITE" id="PS50110">
    <property type="entry name" value="RESPONSE_REGULATORY"/>
    <property type="match status" value="1"/>
</dbReference>
<feature type="domain" description="Response regulatory" evidence="3">
    <location>
        <begin position="12"/>
        <end position="133"/>
    </location>
</feature>
<sequence>MNIEKVHVSQINILVVDDCSTSSVLIRHQLQSLGVSQPNITCVNNASDALRAVKSRFYSFIILDYHLGERLTGVELLNLMLRSKLISQLTAVLMISGDARQETVLTSLSGHVRHFLKKPLQTKALNNKMKTAIQEQKRIAQVESELQQSKDLTLSQLAVVLEKHPNSVCVESLLIDTLVKRNNTSLLALFLPYCQYKEHASLICAQAYLLRDKGAIFQSIKLLADYVAKNPLCLRAVDNLAGLYESEGQLSNAFLMTERAFKATPSNSHRMLSVSRVASKLKQKDKLYDIGLTYATCLSPTDPNWLSTIRHYVSFVSELYDELTNQRDKRELLTKLNYFCEIAFEHLNQNQKADLYAVRLLMQCNLLLKESRPQEAHKKLLLAISLYYQNMPRCPITVIELAIPLMELFGEFELVSSLQLVLKHKQHKTNVEKGHQFSQNHTQESIPVDNFPFSIEAKLKHLLSQNGDVNHPEVKGILESLTQLALPPNWSMWVSDFLNGSKVSPLPKPFNLNFV</sequence>
<dbReference type="InterPro" id="IPR011006">
    <property type="entry name" value="CheY-like_superfamily"/>
</dbReference>